<feature type="compositionally biased region" description="Polar residues" evidence="1">
    <location>
        <begin position="568"/>
        <end position="584"/>
    </location>
</feature>
<dbReference type="InterPro" id="IPR011990">
    <property type="entry name" value="TPR-like_helical_dom_sf"/>
</dbReference>
<keyword evidence="4" id="KW-1185">Reference proteome</keyword>
<feature type="domain" description="CHAT" evidence="2">
    <location>
        <begin position="1316"/>
        <end position="1618"/>
    </location>
</feature>
<dbReference type="InterPro" id="IPR024983">
    <property type="entry name" value="CHAT_dom"/>
</dbReference>
<name>A0A8H4WN67_9HYPO</name>
<feature type="compositionally biased region" description="Basic and acidic residues" evidence="1">
    <location>
        <begin position="233"/>
        <end position="242"/>
    </location>
</feature>
<sequence>MANDEGEHLLGTTLLALTNIEAEPDQPLRFLATDCNELFEQIINASSVNQQEIISKAIDYRDAFAALTSFLCIFHEPDSSLDYRLRRHESIKDIMIRLFELLRQNLFTVFDFISITKTELPLDIDSEAVVGLAGIKDSLKSLNKIAINIRQSSRSYALTLARNFATSNRSLEDLEELILISLESLYPNAAESLREQICNTLTDRYARLEYSAYINGKSRPKSSEQAQGGEAPKSSKIEDEAVRQNSVVSRSKTVEFDHIQKKIQDESPNLQQKPLSSLDTGLIRQSFDNEHIKSAQSKRTLSVYESDGHLYEPEPPKFEAGEAEVQCNWCNELLDRSNVRNNRWSNIGRLHYKRDLKPFPCLSEKCGESRPSFSSRKQWLEHMRSKHSLAWPQSLYGERMWVCLDHTEDGESVPYAFSSKAGLDQHMLLIHRSKKRLSDNELTNYLKSRTSLIDTLPPSSCPLCFFVVEKSLEAIETSPSKGLEVPSEPSNREQSSKTGQKRADSHVRFADDVKAAPNVDTGDNPDRDSSTPFSLEIHIAAHLQYLLVMSLRLIETLGHDTDEESLAGPNSSNDPATGSVSSMKEGQELEPWPGEEPALLYMSDSERVQLEQMRSDREAAESVLSPHDEGQWGGFDLLADVPREEDSILQHFSSKRKEVSRMDSCRESVRGLRQDLTRGYDERVENGYRWREIGLLQAEIFDESKELNDLNQAIEAFEMAAERIPSDDSVTWQNLADLSTHLVEKYKIERHEMSLDKVIEITARVIETRVRTNQLEDHYFNLSNLFWWRYIETDSDGDLEDAIQTARQGIELVSGGSGKQANYHNHLGQLLSLDYWRTGVEKTIDEAIYELRLALEYATEEDVEYGEYLEALSFALGKKFTMSGCQEELDEAMQLMELSIDLASRFYSTYLRRLNSLGVMFGELYRKTGAIDDLKESIQIARKFVDLTPGNGIDKADGMAQLAARLGDSFQITGDLDLLDEALQFSNMANRITPSAHSSYHNLAAMLFQRFRRAGSIQDLRGAIANSSEAVKLLPDTDVNVATYLCLLADAILELGIQLSDHEQQNESVHLYERALSHGYSAVQSRLQAGQKLFKAHVKFRNWDRAYKAAKMAVSCLDHLPFADLEPRDKQRILEATEWITSEGVAAAVNAGRSPFEVLSLLENSRCLEANSGAYCLDDFERLREAHPSKLDEFLAIRKDLGKPIFVPQTGSTGTSPWNAQSRRRYQASIECERILTEIRKEPSFSNWLTRENESRMLQAGSEGPVVVLTASPIRSDAFIIYQNTIETVALPNLNYDQVVEKSAESGRFTVSILLWLWETIANPVCVHLDLLPTPIKCPRLWLIPTGRLSCFPIHAAGDYTSERSESISMLDHAICSYIPSIKALNLARKRPVAKPEHSKALLVSTVDIPGFAKLPFALKEISTLDVICRYLGLEVSQPNYKEGILQALANCILFHFAGMFIGNGEDPFMSQILLSDGPITPKDIQKAISQLSPPFLGYLSGCDTAKTLEISFANECLHAAGALHMGGFRHVIGTLGKVGDELCAEISGSFYEDLALPGFFDYAVATCLHDAIRRRKDRWIDEREGFRTGQGSAHRGVTLIEDDDETEIHWASFIHYGP</sequence>
<evidence type="ECO:0000259" key="2">
    <source>
        <dbReference type="Pfam" id="PF12770"/>
    </source>
</evidence>
<evidence type="ECO:0000256" key="1">
    <source>
        <dbReference type="SAM" id="MobiDB-lite"/>
    </source>
</evidence>
<feature type="region of interest" description="Disordered" evidence="1">
    <location>
        <begin position="478"/>
        <end position="529"/>
    </location>
</feature>
<protein>
    <recommendedName>
        <fullName evidence="2">CHAT domain-containing protein</fullName>
    </recommendedName>
</protein>
<dbReference type="PANTHER" id="PTHR35391:SF7">
    <property type="entry name" value="C2H2-TYPE DOMAIN-CONTAINING PROTEIN"/>
    <property type="match status" value="1"/>
</dbReference>
<feature type="compositionally biased region" description="Basic and acidic residues" evidence="1">
    <location>
        <begin position="490"/>
        <end position="514"/>
    </location>
</feature>
<feature type="region of interest" description="Disordered" evidence="1">
    <location>
        <begin position="217"/>
        <end position="244"/>
    </location>
</feature>
<dbReference type="PANTHER" id="PTHR35391">
    <property type="entry name" value="C2H2-TYPE DOMAIN-CONTAINING PROTEIN-RELATED"/>
    <property type="match status" value="1"/>
</dbReference>
<comment type="caution">
    <text evidence="3">The sequence shown here is derived from an EMBL/GenBank/DDBJ whole genome shotgun (WGS) entry which is preliminary data.</text>
</comment>
<evidence type="ECO:0000313" key="4">
    <source>
        <dbReference type="Proteomes" id="UP000604273"/>
    </source>
</evidence>
<dbReference type="EMBL" id="JABFAI010000419">
    <property type="protein sequence ID" value="KAF4944628.1"/>
    <property type="molecule type" value="Genomic_DNA"/>
</dbReference>
<dbReference type="Pfam" id="PF12770">
    <property type="entry name" value="CHAT"/>
    <property type="match status" value="1"/>
</dbReference>
<dbReference type="Gene3D" id="1.25.40.10">
    <property type="entry name" value="Tetratricopeptide repeat domain"/>
    <property type="match status" value="2"/>
</dbReference>
<dbReference type="SUPFAM" id="SSF48439">
    <property type="entry name" value="Protein prenylyltransferase"/>
    <property type="match status" value="1"/>
</dbReference>
<proteinExistence type="predicted"/>
<evidence type="ECO:0000313" key="3">
    <source>
        <dbReference type="EMBL" id="KAF4944628.1"/>
    </source>
</evidence>
<dbReference type="Pfam" id="PF13374">
    <property type="entry name" value="TPR_10"/>
    <property type="match status" value="1"/>
</dbReference>
<dbReference type="SUPFAM" id="SSF81901">
    <property type="entry name" value="HCP-like"/>
    <property type="match status" value="1"/>
</dbReference>
<organism evidence="3 4">
    <name type="scientific">Fusarium gaditjirri</name>
    <dbReference type="NCBI Taxonomy" id="282569"/>
    <lineage>
        <taxon>Eukaryota</taxon>
        <taxon>Fungi</taxon>
        <taxon>Dikarya</taxon>
        <taxon>Ascomycota</taxon>
        <taxon>Pezizomycotina</taxon>
        <taxon>Sordariomycetes</taxon>
        <taxon>Hypocreomycetidae</taxon>
        <taxon>Hypocreales</taxon>
        <taxon>Nectriaceae</taxon>
        <taxon>Fusarium</taxon>
        <taxon>Fusarium nisikadoi species complex</taxon>
    </lineage>
</organism>
<accession>A0A8H4WN67</accession>
<dbReference type="Proteomes" id="UP000604273">
    <property type="component" value="Unassembled WGS sequence"/>
</dbReference>
<gene>
    <name evidence="3" type="ORF">FGADI_12566</name>
</gene>
<feature type="region of interest" description="Disordered" evidence="1">
    <location>
        <begin position="562"/>
        <end position="591"/>
    </location>
</feature>
<reference evidence="3" key="1">
    <citation type="journal article" date="2020" name="BMC Genomics">
        <title>Correction to: Identification and distribution of gene clusters required for synthesis of sphingolipid metabolism inhibitors in diverse species of the filamentous fungus Fusarium.</title>
        <authorList>
            <person name="Kim H.S."/>
            <person name="Lohmar J.M."/>
            <person name="Busman M."/>
            <person name="Brown D.W."/>
            <person name="Naumann T.A."/>
            <person name="Divon H.H."/>
            <person name="Lysoe E."/>
            <person name="Uhlig S."/>
            <person name="Proctor R.H."/>
        </authorList>
    </citation>
    <scope>NUCLEOTIDE SEQUENCE</scope>
    <source>
        <strain evidence="3">NRRL 45417</strain>
    </source>
</reference>
<dbReference type="OrthoDB" id="4574581at2759"/>
<reference evidence="3" key="2">
    <citation type="submission" date="2020-05" db="EMBL/GenBank/DDBJ databases">
        <authorList>
            <person name="Kim H.-S."/>
            <person name="Proctor R.H."/>
            <person name="Brown D.W."/>
        </authorList>
    </citation>
    <scope>NUCLEOTIDE SEQUENCE</scope>
    <source>
        <strain evidence="3">NRRL 45417</strain>
    </source>
</reference>